<evidence type="ECO:0000256" key="6">
    <source>
        <dbReference type="ARBA" id="ARBA00035104"/>
    </source>
</evidence>
<dbReference type="GO" id="GO:0006412">
    <property type="term" value="P:translation"/>
    <property type="evidence" value="ECO:0007669"/>
    <property type="project" value="UniProtKB-UniRule"/>
</dbReference>
<evidence type="ECO:0000256" key="1">
    <source>
        <dbReference type="ARBA" id="ARBA00009512"/>
    </source>
</evidence>
<dbReference type="Proteomes" id="UP000198945">
    <property type="component" value="Unassembled WGS sequence"/>
</dbReference>
<dbReference type="Pfam" id="PF01250">
    <property type="entry name" value="Ribosomal_S6"/>
    <property type="match status" value="1"/>
</dbReference>
<dbReference type="EMBL" id="FNEH01000013">
    <property type="protein sequence ID" value="SDI74065.1"/>
    <property type="molecule type" value="Genomic_DNA"/>
</dbReference>
<dbReference type="Proteomes" id="UP000198612">
    <property type="component" value="Unassembled WGS sequence"/>
</dbReference>
<evidence type="ECO:0000256" key="2">
    <source>
        <dbReference type="ARBA" id="ARBA00022730"/>
    </source>
</evidence>
<evidence type="ECO:0000256" key="3">
    <source>
        <dbReference type="ARBA" id="ARBA00022884"/>
    </source>
</evidence>
<dbReference type="Proteomes" id="UP000295758">
    <property type="component" value="Unassembled WGS sequence"/>
</dbReference>
<evidence type="ECO:0000313" key="9">
    <source>
        <dbReference type="EMBL" id="PXV64524.1"/>
    </source>
</evidence>
<comment type="similarity">
    <text evidence="1 8">Belongs to the bacterial ribosomal protein bS6 family.</text>
</comment>
<dbReference type="InterPro" id="IPR020815">
    <property type="entry name" value="Ribosomal_bS6_CS"/>
</dbReference>
<dbReference type="Proteomes" id="UP000324896">
    <property type="component" value="Unassembled WGS sequence"/>
</dbReference>
<evidence type="ECO:0000313" key="11">
    <source>
        <dbReference type="EMBL" id="SDF40209.1"/>
    </source>
</evidence>
<evidence type="ECO:0000313" key="15">
    <source>
        <dbReference type="EMBL" id="TDX44460.1"/>
    </source>
</evidence>
<organism evidence="10 22">
    <name type="scientific">Halanaerobium congolense</name>
    <dbReference type="NCBI Taxonomy" id="54121"/>
    <lineage>
        <taxon>Bacteria</taxon>
        <taxon>Bacillati</taxon>
        <taxon>Bacillota</taxon>
        <taxon>Clostridia</taxon>
        <taxon>Halanaerobiales</taxon>
        <taxon>Halanaerobiaceae</taxon>
        <taxon>Halanaerobium</taxon>
    </lineage>
</organism>
<evidence type="ECO:0000256" key="4">
    <source>
        <dbReference type="ARBA" id="ARBA00022980"/>
    </source>
</evidence>
<reference evidence="12 17" key="1">
    <citation type="submission" date="2016-10" db="EMBL/GenBank/DDBJ databases">
        <authorList>
            <person name="de Groot N.N."/>
        </authorList>
    </citation>
    <scope>NUCLEOTIDE SEQUENCE [LARGE SCALE GENOMIC DNA]</scope>
    <source>
        <strain evidence="12 17">WG7</strain>
    </source>
</reference>
<evidence type="ECO:0000313" key="14">
    <source>
        <dbReference type="EMBL" id="TDS33872.1"/>
    </source>
</evidence>
<dbReference type="Proteomes" id="UP000247389">
    <property type="component" value="Unassembled WGS sequence"/>
</dbReference>
<dbReference type="STRING" id="54121.SAMN04515653_11328"/>
<evidence type="ECO:0000313" key="17">
    <source>
        <dbReference type="Proteomes" id="UP000198945"/>
    </source>
</evidence>
<name>A0A1G6ILX6_9FIRM</name>
<dbReference type="GO" id="GO:0005840">
    <property type="term" value="C:ribosome"/>
    <property type="evidence" value="ECO:0007669"/>
    <property type="project" value="UniProtKB-KW"/>
</dbReference>
<sequence>MEIRKRDYETTFVLKPDLEDEEKQTILQRVKDAISEHEGEVTEVDAWGKKQLAYEIKDYRSGDYTILEFNAKTTVVNELERIFKIMDGVIRYLVVRNDA</sequence>
<evidence type="ECO:0000313" key="13">
    <source>
        <dbReference type="EMBL" id="SES91863.1"/>
    </source>
</evidence>
<dbReference type="SUPFAM" id="SSF54995">
    <property type="entry name" value="Ribosomal protein S6"/>
    <property type="match status" value="1"/>
</dbReference>
<dbReference type="GO" id="GO:0005737">
    <property type="term" value="C:cytoplasm"/>
    <property type="evidence" value="ECO:0007669"/>
    <property type="project" value="UniProtKB-ARBA"/>
</dbReference>
<dbReference type="Proteomes" id="UP000295472">
    <property type="component" value="Unassembled WGS sequence"/>
</dbReference>
<dbReference type="InterPro" id="IPR035980">
    <property type="entry name" value="Ribosomal_bS6_sf"/>
</dbReference>
<evidence type="ECO:0000313" key="22">
    <source>
        <dbReference type="Proteomes" id="UP000324896"/>
    </source>
</evidence>
<dbReference type="CDD" id="cd00473">
    <property type="entry name" value="bS6"/>
    <property type="match status" value="1"/>
</dbReference>
<dbReference type="GO" id="GO:0003735">
    <property type="term" value="F:structural constituent of ribosome"/>
    <property type="evidence" value="ECO:0007669"/>
    <property type="project" value="InterPro"/>
</dbReference>
<dbReference type="InterPro" id="IPR020814">
    <property type="entry name" value="Ribosomal_S6_plastid/chlpt"/>
</dbReference>
<accession>A0A1G6ILX6</accession>
<dbReference type="InterPro" id="IPR000529">
    <property type="entry name" value="Ribosomal_bS6"/>
</dbReference>
<dbReference type="RefSeq" id="WP_073157994.1">
    <property type="nucleotide sequence ID" value="NZ_FMYT01000002.1"/>
</dbReference>
<dbReference type="AlphaFoldDB" id="A0A1G6ILX6"/>
<dbReference type="EMBL" id="SOAA01000003">
    <property type="protein sequence ID" value="TDS33872.1"/>
    <property type="molecule type" value="Genomic_DNA"/>
</dbReference>
<dbReference type="EMBL" id="QICM01000017">
    <property type="protein sequence ID" value="PXV64524.1"/>
    <property type="molecule type" value="Genomic_DNA"/>
</dbReference>
<reference evidence="16 18" key="2">
    <citation type="submission" date="2016-10" db="EMBL/GenBank/DDBJ databases">
        <authorList>
            <person name="Varghese N."/>
            <person name="Submissions S."/>
        </authorList>
    </citation>
    <scope>NUCLEOTIDE SEQUENCE [LARGE SCALE GENOMIC DNA]</scope>
    <source>
        <strain evidence="10 22">WG10</strain>
        <strain evidence="11 18">WG2</strain>
        <strain evidence="13 16">WG5</strain>
    </source>
</reference>
<dbReference type="EMBL" id="FNBJ01000011">
    <property type="protein sequence ID" value="SDF40209.1"/>
    <property type="molecule type" value="Genomic_DNA"/>
</dbReference>
<evidence type="ECO:0000313" key="16">
    <source>
        <dbReference type="Proteomes" id="UP000198612"/>
    </source>
</evidence>
<gene>
    <name evidence="8" type="primary">rpsF</name>
    <name evidence="14" type="ORF">BY453_10328</name>
    <name evidence="15" type="ORF">C7954_11255</name>
    <name evidence="9" type="ORF">C8C78_11732</name>
    <name evidence="10" type="ORF">SAMN04488597_10228</name>
    <name evidence="11" type="ORF">SAMN04488598_11155</name>
    <name evidence="13" type="ORF">SAMN04515652_11156</name>
    <name evidence="12" type="ORF">SAMN04515654_11340</name>
</gene>
<evidence type="ECO:0000313" key="10">
    <source>
        <dbReference type="EMBL" id="SDC07509.1"/>
    </source>
</evidence>
<reference evidence="15 20" key="4">
    <citation type="submission" date="2019-03" db="EMBL/GenBank/DDBJ databases">
        <title>Subsurface microbial communities from deep shales in Ohio and West Virginia, USA.</title>
        <authorList>
            <person name="Wrighton K."/>
        </authorList>
    </citation>
    <scope>NUCLEOTIDE SEQUENCE [LARGE SCALE GENOMIC DNA]</scope>
    <source>
        <strain evidence="15 20">DSMZ 11287</strain>
        <strain evidence="9 19">MSL28</strain>
    </source>
</reference>
<dbReference type="GO" id="GO:1990904">
    <property type="term" value="C:ribonucleoprotein complex"/>
    <property type="evidence" value="ECO:0007669"/>
    <property type="project" value="UniProtKB-KW"/>
</dbReference>
<keyword evidence="3 8" id="KW-0694">RNA-binding</keyword>
<dbReference type="EMBL" id="FMYT01000002">
    <property type="protein sequence ID" value="SDC07509.1"/>
    <property type="molecule type" value="Genomic_DNA"/>
</dbReference>
<dbReference type="GeneID" id="57012577"/>
<evidence type="ECO:0000313" key="19">
    <source>
        <dbReference type="Proteomes" id="UP000247389"/>
    </source>
</evidence>
<keyword evidence="18" id="KW-1185">Reference proteome</keyword>
<evidence type="ECO:0000313" key="12">
    <source>
        <dbReference type="EMBL" id="SDI74065.1"/>
    </source>
</evidence>
<evidence type="ECO:0000313" key="20">
    <source>
        <dbReference type="Proteomes" id="UP000295472"/>
    </source>
</evidence>
<dbReference type="Proteomes" id="UP000199519">
    <property type="component" value="Unassembled WGS sequence"/>
</dbReference>
<dbReference type="EMBL" id="SOEF01000012">
    <property type="protein sequence ID" value="TDX44460.1"/>
    <property type="molecule type" value="Genomic_DNA"/>
</dbReference>
<dbReference type="PANTHER" id="PTHR21011:SF1">
    <property type="entry name" value="SMALL RIBOSOMAL SUBUNIT PROTEIN BS6M"/>
    <property type="match status" value="1"/>
</dbReference>
<keyword evidence="2 8" id="KW-0699">rRNA-binding</keyword>
<dbReference type="Gene3D" id="3.30.70.60">
    <property type="match status" value="1"/>
</dbReference>
<reference evidence="14 21" key="3">
    <citation type="submission" date="2019-03" db="EMBL/GenBank/DDBJ databases">
        <title>Deep subsurface shale carbon reservoir microbial communities from Ohio and West Virginia, USA.</title>
        <authorList>
            <person name="Wrighton K."/>
        </authorList>
    </citation>
    <scope>NUCLEOTIDE SEQUENCE [LARGE SCALE GENOMIC DNA]</scope>
    <source>
        <strain evidence="14 21">UTICA-S4D12</strain>
    </source>
</reference>
<dbReference type="HAMAP" id="MF_00360">
    <property type="entry name" value="Ribosomal_bS6"/>
    <property type="match status" value="1"/>
</dbReference>
<comment type="function">
    <text evidence="6 8">Binds together with bS18 to 16S ribosomal RNA.</text>
</comment>
<dbReference type="PANTHER" id="PTHR21011">
    <property type="entry name" value="MITOCHONDRIAL 28S RIBOSOMAL PROTEIN S6"/>
    <property type="match status" value="1"/>
</dbReference>
<evidence type="ECO:0000313" key="21">
    <source>
        <dbReference type="Proteomes" id="UP000295758"/>
    </source>
</evidence>
<evidence type="ECO:0000313" key="18">
    <source>
        <dbReference type="Proteomes" id="UP000199519"/>
    </source>
</evidence>
<dbReference type="InterPro" id="IPR014717">
    <property type="entry name" value="Transl_elong_EF1B/ribsomal_bS6"/>
</dbReference>
<evidence type="ECO:0000256" key="7">
    <source>
        <dbReference type="ARBA" id="ARBA00035294"/>
    </source>
</evidence>
<evidence type="ECO:0000256" key="5">
    <source>
        <dbReference type="ARBA" id="ARBA00023274"/>
    </source>
</evidence>
<dbReference type="NCBIfam" id="TIGR00166">
    <property type="entry name" value="S6"/>
    <property type="match status" value="1"/>
</dbReference>
<keyword evidence="5 8" id="KW-0687">Ribonucleoprotein</keyword>
<proteinExistence type="inferred from homology"/>
<dbReference type="OrthoDB" id="9812702at2"/>
<keyword evidence="4 8" id="KW-0689">Ribosomal protein</keyword>
<protein>
    <recommendedName>
        <fullName evidence="7 8">Small ribosomal subunit protein bS6</fullName>
    </recommendedName>
</protein>
<dbReference type="EMBL" id="FOHG01000011">
    <property type="protein sequence ID" value="SES91863.1"/>
    <property type="molecule type" value="Genomic_DNA"/>
</dbReference>
<evidence type="ECO:0000256" key="8">
    <source>
        <dbReference type="HAMAP-Rule" id="MF_00360"/>
    </source>
</evidence>
<dbReference type="PROSITE" id="PS01048">
    <property type="entry name" value="RIBOSOMAL_S6"/>
    <property type="match status" value="1"/>
</dbReference>
<dbReference type="GO" id="GO:0070181">
    <property type="term" value="F:small ribosomal subunit rRNA binding"/>
    <property type="evidence" value="ECO:0007669"/>
    <property type="project" value="TreeGrafter"/>
</dbReference>